<gene>
    <name evidence="5" type="ORF">ACFPJ5_09460</name>
</gene>
<dbReference type="Gene3D" id="1.10.8.730">
    <property type="match status" value="1"/>
</dbReference>
<evidence type="ECO:0000259" key="4">
    <source>
        <dbReference type="Pfam" id="PF26593"/>
    </source>
</evidence>
<dbReference type="PANTHER" id="PTHR30121">
    <property type="entry name" value="UNCHARACTERIZED PROTEIN YJGR-RELATED"/>
    <property type="match status" value="1"/>
</dbReference>
<protein>
    <submittedName>
        <fullName evidence="5">VirB4 family type IV secretion system protein</fullName>
    </submittedName>
</protein>
<feature type="transmembrane region" description="Helical" evidence="2">
    <location>
        <begin position="44"/>
        <end position="65"/>
    </location>
</feature>
<dbReference type="EMBL" id="JBHSKX010000001">
    <property type="protein sequence ID" value="MFC5367169.1"/>
    <property type="molecule type" value="Genomic_DNA"/>
</dbReference>
<evidence type="ECO:0000313" key="5">
    <source>
        <dbReference type="EMBL" id="MFC5367169.1"/>
    </source>
</evidence>
<feature type="domain" description="PrgI-like" evidence="3">
    <location>
        <begin position="32"/>
        <end position="106"/>
    </location>
</feature>
<feature type="domain" description="TraC-like" evidence="4">
    <location>
        <begin position="135"/>
        <end position="340"/>
    </location>
</feature>
<dbReference type="Proteomes" id="UP001596201">
    <property type="component" value="Unassembled WGS sequence"/>
</dbReference>
<sequence length="1021" mass="111670">MTRTTRPQADSDPEATAATRRTLATLTPERRVPIFGLRSGDAQVLAVGPVAGLFLVSIFGARGLVIPAVLVGLFISIALVFAAPPHLTAGAWVRTLGRYYLRRPKLSLADEPERGTGRVPFVPAESTQEVTNIGRAWPGLAAVERTDGTLEAMVEIEPTPMGFALHPDWASVESTITEFVNAEAEFPLKLHVRTRPFPVETVVGSADPGTSSGAFTAARTRRVLTDEYRQERSDALAQSTHPQYFLGVSVSPVEVYERDAQEGTPAERLAGVPLLGVLARTVLRGREPLSPLERRERMAEKLDARVETLQTELFGHIPGWRARRLSTVELYELCVEFWGGEPADRSVRTRTAVGRASRAAQTPAAPDGTIERRTARAVARGDGGAAVEADEDRTPAEAEYEHLTELGESHADDIAPAGIEWGTRTARLDETWTQTLTIEGYPDLLKDGSLSGLFELSDVSYALTINWEPIDHERARRELQRQADDLEADARLEETVRGGYLAERSQRAAQTYAAVEGGTRVFHQSIYVTVRADDRETLRESVRRVRQRLREQPAGLTAKTAICAQDRAVQSAAPVGPDVADRSVVALGGAVGALLSSPHRPTMLESEGIELGTESRTGTPVVVDPFARANGYATFRVGDPGSGKSVAAKQAFLRTLLADEDRLGVILEPLGNWASVAEALGGQRVTVGGTLGVNPLDIRAVPASVQRTMGADASPFAEKLNDVLSFLTNFFAQRGVTLGERRVTLELALIETYKRAGITEDIETHGAESPTLRDLLDVLSDMIDDPEAFTARAVAAEAEQLVTHAETLVYQLRVFDEGERYANIGEPTAFDLREESVLYLDLGQQEGSIGEDTGLLMQLLISQVYELAKETDREVVFVIDEARYVLKDAASLSFLETVFRHHRHHDLSIRLVTQTVDEFFDRPEAEAILDQCAVKQFHRLDGMDAQWAEEFGLNPAQMRFVQEALPGDPVRGYGEALVGVDGEWYGIEVRLLAGEWKVIEFDPQVGDVATHPDGQSEHLPL</sequence>
<evidence type="ECO:0000259" key="3">
    <source>
        <dbReference type="Pfam" id="PF26592"/>
    </source>
</evidence>
<evidence type="ECO:0000256" key="1">
    <source>
        <dbReference type="SAM" id="MobiDB-lite"/>
    </source>
</evidence>
<accession>A0ABD5RAW8</accession>
<keyword evidence="2" id="KW-0812">Transmembrane</keyword>
<reference evidence="5 6" key="1">
    <citation type="journal article" date="2019" name="Int. J. Syst. Evol. Microbiol.">
        <title>The Global Catalogue of Microorganisms (GCM) 10K type strain sequencing project: providing services to taxonomists for standard genome sequencing and annotation.</title>
        <authorList>
            <consortium name="The Broad Institute Genomics Platform"/>
            <consortium name="The Broad Institute Genome Sequencing Center for Infectious Disease"/>
            <person name="Wu L."/>
            <person name="Ma J."/>
        </authorList>
    </citation>
    <scope>NUCLEOTIDE SEQUENCE [LARGE SCALE GENOMIC DNA]</scope>
    <source>
        <strain evidence="5 6">CGMCC 1.12237</strain>
    </source>
</reference>
<dbReference type="AlphaFoldDB" id="A0ABD5RAW8"/>
<feature type="region of interest" description="Disordered" evidence="1">
    <location>
        <begin position="352"/>
        <end position="371"/>
    </location>
</feature>
<dbReference type="InterPro" id="IPR058597">
    <property type="entry name" value="PrgI-like_dom"/>
</dbReference>
<keyword evidence="6" id="KW-1185">Reference proteome</keyword>
<dbReference type="InterPro" id="IPR027417">
    <property type="entry name" value="P-loop_NTPase"/>
</dbReference>
<dbReference type="RefSeq" id="WP_227231431.1">
    <property type="nucleotide sequence ID" value="NZ_JAJCVJ010000004.1"/>
</dbReference>
<evidence type="ECO:0000256" key="2">
    <source>
        <dbReference type="SAM" id="Phobius"/>
    </source>
</evidence>
<name>A0ABD5RAW8_9EURY</name>
<dbReference type="Gene3D" id="3.40.50.300">
    <property type="entry name" value="P-loop containing nucleotide triphosphate hydrolases"/>
    <property type="match status" value="1"/>
</dbReference>
<dbReference type="PANTHER" id="PTHR30121:SF11">
    <property type="entry name" value="AAA+ ATPASE DOMAIN-CONTAINING PROTEIN"/>
    <property type="match status" value="1"/>
</dbReference>
<dbReference type="InterPro" id="IPR058596">
    <property type="entry name" value="TraC-like_dom"/>
</dbReference>
<dbReference type="InterPro" id="IPR051162">
    <property type="entry name" value="T4SS_component"/>
</dbReference>
<proteinExistence type="predicted"/>
<keyword evidence="2" id="KW-1133">Transmembrane helix</keyword>
<dbReference type="Pfam" id="PF26592">
    <property type="entry name" value="PrgI_like"/>
    <property type="match status" value="1"/>
</dbReference>
<organism evidence="5 6">
    <name type="scientific">Salinirubrum litoreum</name>
    <dbReference type="NCBI Taxonomy" id="1126234"/>
    <lineage>
        <taxon>Archaea</taxon>
        <taxon>Methanobacteriati</taxon>
        <taxon>Methanobacteriota</taxon>
        <taxon>Stenosarchaea group</taxon>
        <taxon>Halobacteria</taxon>
        <taxon>Halobacteriales</taxon>
        <taxon>Haloferacaceae</taxon>
        <taxon>Salinirubrum</taxon>
    </lineage>
</organism>
<comment type="caution">
    <text evidence="5">The sequence shown here is derived from an EMBL/GenBank/DDBJ whole genome shotgun (WGS) entry which is preliminary data.</text>
</comment>
<feature type="transmembrane region" description="Helical" evidence="2">
    <location>
        <begin position="71"/>
        <end position="93"/>
    </location>
</feature>
<dbReference type="Pfam" id="PF26593">
    <property type="entry name" value="TraC-like"/>
    <property type="match status" value="1"/>
</dbReference>
<dbReference type="SUPFAM" id="SSF52540">
    <property type="entry name" value="P-loop containing nucleoside triphosphate hydrolases"/>
    <property type="match status" value="1"/>
</dbReference>
<evidence type="ECO:0000313" key="6">
    <source>
        <dbReference type="Proteomes" id="UP001596201"/>
    </source>
</evidence>
<keyword evidence="2" id="KW-0472">Membrane</keyword>